<feature type="compositionally biased region" description="Polar residues" evidence="2">
    <location>
        <begin position="230"/>
        <end position="245"/>
    </location>
</feature>
<accession>A0AAP0PPS1</accession>
<sequence>MQAYGREMYRPHENLDEYEDEDDYEEEDGEEYYEEEEDPKPSEAVLEYLEVRQKFKESIRKKLKKENGSLDSLHQDKKKRLPYDNFGSFFGPSQPAIAQRVIQERKSLQETQHLVSRTLHTQNGSEKSLSGARPGVSKPQLRPIDLVKLKAQKEKDHKDYSRDYAFLFSDDAELPASTKEPPRNVSVPKSDARSAQGPSRSKLSVSDHGKTISGFSQRKLHSANRPIPKASSNKTASQSRPSTTSVDPRKRLLVVLQMPPANLWIQKDWFLRWVHRVSYQLLARYLPLLWTRRVLQWV</sequence>
<dbReference type="PANTHER" id="PTHR22691:SF8">
    <property type="entry name" value="PROTEIN SPT2 HOMOLOG"/>
    <property type="match status" value="1"/>
</dbReference>
<feature type="region of interest" description="Disordered" evidence="2">
    <location>
        <begin position="175"/>
        <end position="245"/>
    </location>
</feature>
<evidence type="ECO:0000256" key="2">
    <source>
        <dbReference type="SAM" id="MobiDB-lite"/>
    </source>
</evidence>
<dbReference type="GO" id="GO:0003677">
    <property type="term" value="F:DNA binding"/>
    <property type="evidence" value="ECO:0007669"/>
    <property type="project" value="TreeGrafter"/>
</dbReference>
<keyword evidence="4" id="KW-1185">Reference proteome</keyword>
<dbReference type="PANTHER" id="PTHR22691">
    <property type="entry name" value="YEAST SPT2-RELATED"/>
    <property type="match status" value="1"/>
</dbReference>
<dbReference type="AlphaFoldDB" id="A0AAP0PPS1"/>
<feature type="region of interest" description="Disordered" evidence="2">
    <location>
        <begin position="109"/>
        <end position="157"/>
    </location>
</feature>
<dbReference type="GO" id="GO:0006334">
    <property type="term" value="P:nucleosome assembly"/>
    <property type="evidence" value="ECO:0007669"/>
    <property type="project" value="TreeGrafter"/>
</dbReference>
<keyword evidence="1" id="KW-0175">Coiled coil</keyword>
<feature type="compositionally biased region" description="Basic and acidic residues" evidence="2">
    <location>
        <begin position="145"/>
        <end position="157"/>
    </location>
</feature>
<feature type="compositionally biased region" description="Polar residues" evidence="2">
    <location>
        <begin position="109"/>
        <end position="128"/>
    </location>
</feature>
<proteinExistence type="predicted"/>
<evidence type="ECO:0000313" key="4">
    <source>
        <dbReference type="Proteomes" id="UP001420932"/>
    </source>
</evidence>
<comment type="caution">
    <text evidence="3">The sequence shown here is derived from an EMBL/GenBank/DDBJ whole genome shotgun (WGS) entry which is preliminary data.</text>
</comment>
<feature type="compositionally biased region" description="Acidic residues" evidence="2">
    <location>
        <begin position="16"/>
        <end position="38"/>
    </location>
</feature>
<organism evidence="3 4">
    <name type="scientific">Stephania yunnanensis</name>
    <dbReference type="NCBI Taxonomy" id="152371"/>
    <lineage>
        <taxon>Eukaryota</taxon>
        <taxon>Viridiplantae</taxon>
        <taxon>Streptophyta</taxon>
        <taxon>Embryophyta</taxon>
        <taxon>Tracheophyta</taxon>
        <taxon>Spermatophyta</taxon>
        <taxon>Magnoliopsida</taxon>
        <taxon>Ranunculales</taxon>
        <taxon>Menispermaceae</taxon>
        <taxon>Menispermoideae</taxon>
        <taxon>Cissampelideae</taxon>
        <taxon>Stephania</taxon>
    </lineage>
</organism>
<evidence type="ECO:0000256" key="1">
    <source>
        <dbReference type="ARBA" id="ARBA00023054"/>
    </source>
</evidence>
<dbReference type="GO" id="GO:0006360">
    <property type="term" value="P:transcription by RNA polymerase I"/>
    <property type="evidence" value="ECO:0007669"/>
    <property type="project" value="TreeGrafter"/>
</dbReference>
<protein>
    <submittedName>
        <fullName evidence="3">Uncharacterized protein</fullName>
    </submittedName>
</protein>
<evidence type="ECO:0000313" key="3">
    <source>
        <dbReference type="EMBL" id="KAK9151882.1"/>
    </source>
</evidence>
<feature type="region of interest" description="Disordered" evidence="2">
    <location>
        <begin position="1"/>
        <end position="43"/>
    </location>
</feature>
<name>A0AAP0PPS1_9MAGN</name>
<dbReference type="GO" id="GO:0042393">
    <property type="term" value="F:histone binding"/>
    <property type="evidence" value="ECO:0007669"/>
    <property type="project" value="TreeGrafter"/>
</dbReference>
<reference evidence="3 4" key="1">
    <citation type="submission" date="2024-01" db="EMBL/GenBank/DDBJ databases">
        <title>Genome assemblies of Stephania.</title>
        <authorList>
            <person name="Yang L."/>
        </authorList>
    </citation>
    <scope>NUCLEOTIDE SEQUENCE [LARGE SCALE GENOMIC DNA]</scope>
    <source>
        <strain evidence="3">YNDBR</strain>
        <tissue evidence="3">Leaf</tissue>
    </source>
</reference>
<dbReference type="EMBL" id="JBBNAF010000004">
    <property type="protein sequence ID" value="KAK9151882.1"/>
    <property type="molecule type" value="Genomic_DNA"/>
</dbReference>
<gene>
    <name evidence="3" type="ORF">Syun_010191</name>
</gene>
<dbReference type="GO" id="GO:0005730">
    <property type="term" value="C:nucleolus"/>
    <property type="evidence" value="ECO:0007669"/>
    <property type="project" value="TreeGrafter"/>
</dbReference>
<dbReference type="Proteomes" id="UP001420932">
    <property type="component" value="Unassembled WGS sequence"/>
</dbReference>